<feature type="signal peptide" evidence="1">
    <location>
        <begin position="1"/>
        <end position="24"/>
    </location>
</feature>
<dbReference type="Proteomes" id="UP000475214">
    <property type="component" value="Unassembled WGS sequence"/>
</dbReference>
<name>A0A6L9SEW4_9ACTN</name>
<dbReference type="InterPro" id="IPR000421">
    <property type="entry name" value="FA58C"/>
</dbReference>
<reference evidence="3 4" key="1">
    <citation type="submission" date="2020-02" db="EMBL/GenBank/DDBJ databases">
        <authorList>
            <person name="Li X.-J."/>
            <person name="Han X.-M."/>
        </authorList>
    </citation>
    <scope>NUCLEOTIDE SEQUENCE [LARGE SCALE GENOMIC DNA]</scope>
    <source>
        <strain evidence="3 4">CCTCC AB 2017055</strain>
    </source>
</reference>
<keyword evidence="1" id="KW-0732">Signal</keyword>
<feature type="domain" description="F5/8 type C" evidence="2">
    <location>
        <begin position="144"/>
        <end position="297"/>
    </location>
</feature>
<proteinExistence type="predicted"/>
<evidence type="ECO:0000313" key="4">
    <source>
        <dbReference type="Proteomes" id="UP000475214"/>
    </source>
</evidence>
<dbReference type="InterPro" id="IPR008979">
    <property type="entry name" value="Galactose-bd-like_sf"/>
</dbReference>
<feature type="chain" id="PRO_5039534097" description="F5/8 type C domain-containing protein" evidence="1">
    <location>
        <begin position="25"/>
        <end position="298"/>
    </location>
</feature>
<evidence type="ECO:0000313" key="3">
    <source>
        <dbReference type="EMBL" id="NEE03128.1"/>
    </source>
</evidence>
<comment type="caution">
    <text evidence="3">The sequence shown here is derived from an EMBL/GenBank/DDBJ whole genome shotgun (WGS) entry which is preliminary data.</text>
</comment>
<evidence type="ECO:0000256" key="1">
    <source>
        <dbReference type="SAM" id="SignalP"/>
    </source>
</evidence>
<dbReference type="PROSITE" id="PS50022">
    <property type="entry name" value="FA58C_3"/>
    <property type="match status" value="1"/>
</dbReference>
<dbReference type="SUPFAM" id="SSF49785">
    <property type="entry name" value="Galactose-binding domain-like"/>
    <property type="match status" value="1"/>
</dbReference>
<evidence type="ECO:0000259" key="2">
    <source>
        <dbReference type="PROSITE" id="PS50022"/>
    </source>
</evidence>
<dbReference type="AlphaFoldDB" id="A0A6L9SEW4"/>
<dbReference type="Gene3D" id="2.60.120.260">
    <property type="entry name" value="Galactose-binding domain-like"/>
    <property type="match status" value="1"/>
</dbReference>
<dbReference type="EMBL" id="JAAGOA010000019">
    <property type="protein sequence ID" value="NEE03128.1"/>
    <property type="molecule type" value="Genomic_DNA"/>
</dbReference>
<sequence>MHTPRRTPVVALSLVALGVLVAGAATGAPAQPGSEAGRSAHQPVEISATPSRLEIVGLPCLPGSLDVGMTNTGDDDLYADTTLDATTPVELDRHVFSSWLPADDPDVTVTAEVNVTTPRDTEPGRYSINLAAGRSRLTVPVRVLPLPPKGPGDNLALGESSTASSTHGTFPGTCGAVDGVTDSDLWPSRETGWNDGTSRRFPDTYQVTLGEPADVGEVKLYTLDSERYPASAYGLRDWDVELLVDGTWHMVDEVRGNVDGVATSTFEPQLAEAVRIVAHDANDHAYSRIIELEVYSSP</sequence>
<gene>
    <name evidence="3" type="ORF">G1H10_23465</name>
</gene>
<dbReference type="Pfam" id="PF22633">
    <property type="entry name" value="F5_F8_type_C_2"/>
    <property type="match status" value="1"/>
</dbReference>
<dbReference type="RefSeq" id="WP_163742400.1">
    <property type="nucleotide sequence ID" value="NZ_JAAGOA010000019.1"/>
</dbReference>
<organism evidence="3 4">
    <name type="scientific">Phytoactinopolyspora halotolerans</name>
    <dbReference type="NCBI Taxonomy" id="1981512"/>
    <lineage>
        <taxon>Bacteria</taxon>
        <taxon>Bacillati</taxon>
        <taxon>Actinomycetota</taxon>
        <taxon>Actinomycetes</taxon>
        <taxon>Jiangellales</taxon>
        <taxon>Jiangellaceae</taxon>
        <taxon>Phytoactinopolyspora</taxon>
    </lineage>
</organism>
<protein>
    <recommendedName>
        <fullName evidence="2">F5/8 type C domain-containing protein</fullName>
    </recommendedName>
</protein>
<accession>A0A6L9SEW4</accession>
<keyword evidence="4" id="KW-1185">Reference proteome</keyword>